<gene>
    <name evidence="2" type="ORF">VPNG_07467</name>
</gene>
<dbReference type="InParanoid" id="A0A423WMY3"/>
<organism evidence="2 3">
    <name type="scientific">Cytospora leucostoma</name>
    <dbReference type="NCBI Taxonomy" id="1230097"/>
    <lineage>
        <taxon>Eukaryota</taxon>
        <taxon>Fungi</taxon>
        <taxon>Dikarya</taxon>
        <taxon>Ascomycota</taxon>
        <taxon>Pezizomycotina</taxon>
        <taxon>Sordariomycetes</taxon>
        <taxon>Sordariomycetidae</taxon>
        <taxon>Diaporthales</taxon>
        <taxon>Cytosporaceae</taxon>
        <taxon>Cytospora</taxon>
    </lineage>
</organism>
<keyword evidence="3" id="KW-1185">Reference proteome</keyword>
<feature type="region of interest" description="Disordered" evidence="1">
    <location>
        <begin position="91"/>
        <end position="142"/>
    </location>
</feature>
<name>A0A423WMY3_9PEZI</name>
<reference evidence="2 3" key="1">
    <citation type="submission" date="2015-09" db="EMBL/GenBank/DDBJ databases">
        <title>Host preference determinants of Valsa canker pathogens revealed by comparative genomics.</title>
        <authorList>
            <person name="Yin Z."/>
            <person name="Huang L."/>
        </authorList>
    </citation>
    <scope>NUCLEOTIDE SEQUENCE [LARGE SCALE GENOMIC DNA]</scope>
    <source>
        <strain evidence="2 3">SXYLt</strain>
    </source>
</reference>
<accession>A0A423WMY3</accession>
<feature type="region of interest" description="Disordered" evidence="1">
    <location>
        <begin position="350"/>
        <end position="407"/>
    </location>
</feature>
<proteinExistence type="predicted"/>
<evidence type="ECO:0000256" key="1">
    <source>
        <dbReference type="SAM" id="MobiDB-lite"/>
    </source>
</evidence>
<feature type="region of interest" description="Disordered" evidence="1">
    <location>
        <begin position="184"/>
        <end position="218"/>
    </location>
</feature>
<evidence type="ECO:0000313" key="2">
    <source>
        <dbReference type="EMBL" id="ROW04662.1"/>
    </source>
</evidence>
<feature type="compositionally biased region" description="Basic and acidic residues" evidence="1">
    <location>
        <begin position="465"/>
        <end position="479"/>
    </location>
</feature>
<protein>
    <submittedName>
        <fullName evidence="2">Uncharacterized protein</fullName>
    </submittedName>
</protein>
<dbReference type="AlphaFoldDB" id="A0A423WMY3"/>
<feature type="compositionally biased region" description="Low complexity" evidence="1">
    <location>
        <begin position="392"/>
        <end position="401"/>
    </location>
</feature>
<feature type="compositionally biased region" description="Low complexity" evidence="1">
    <location>
        <begin position="350"/>
        <end position="372"/>
    </location>
</feature>
<comment type="caution">
    <text evidence="2">The sequence shown here is derived from an EMBL/GenBank/DDBJ whole genome shotgun (WGS) entry which is preliminary data.</text>
</comment>
<dbReference type="OrthoDB" id="3921745at2759"/>
<feature type="compositionally biased region" description="Low complexity" evidence="1">
    <location>
        <begin position="509"/>
        <end position="524"/>
    </location>
</feature>
<dbReference type="Proteomes" id="UP000285146">
    <property type="component" value="Unassembled WGS sequence"/>
</dbReference>
<feature type="compositionally biased region" description="Polar residues" evidence="1">
    <location>
        <begin position="380"/>
        <end position="391"/>
    </location>
</feature>
<feature type="compositionally biased region" description="Polar residues" evidence="1">
    <location>
        <begin position="106"/>
        <end position="136"/>
    </location>
</feature>
<feature type="region of interest" description="Disordered" evidence="1">
    <location>
        <begin position="455"/>
        <end position="524"/>
    </location>
</feature>
<sequence>MIQLQQNHPVVRQEFCRTLAPLSPIQENARRLRDLAEVCIHEPADCSPATSPTAAVLKDYNPSGSVTGAREPRGCGVPSIQTLFAIADREDGYTHPGMQSGPRRPSCSSEYSWHGSSSNSAPELSPHLSTAQTTPIMTPVTPGFPADWNGMLPAPPQSTTKMDALLAGERKTIDEQNRQRRLELARGVARPRRPSSRQAPYAPDNRGRRHSGTRSNSVSKYQAAAGICGGVGGEGGCGAPAGLEDGDRDRKPHFNQPYTRSVKLFILYYKDDCKYGWPAINARRVELLPVLLGGSYKREVEDNRKVAGINGFYYRLNAMMPALTPDGSGLQFMERDGRFWEFTESSKCRTTTTTTANAPASPAAAAPAAAAAEDVRAGTLESTKMTSSAGPTTTTTTTTTRTDARPRGMVDRYPEEVVHYWDDYVRHFVPPEKHAEVYNRAKRYCEIRAEQRRAKGVPQWTPDNEAERVIHKNPPDGKSKAAAAAASRKGSGSSEENVLREMMSACVLNQQSQNRQNQQIPPTR</sequence>
<evidence type="ECO:0000313" key="3">
    <source>
        <dbReference type="Proteomes" id="UP000285146"/>
    </source>
</evidence>
<feature type="compositionally biased region" description="Low complexity" evidence="1">
    <location>
        <begin position="480"/>
        <end position="494"/>
    </location>
</feature>
<dbReference type="EMBL" id="LKEB01000047">
    <property type="protein sequence ID" value="ROW04662.1"/>
    <property type="molecule type" value="Genomic_DNA"/>
</dbReference>